<protein>
    <submittedName>
        <fullName evidence="4">Group II intron reverse transcriptase/maturase</fullName>
        <ecNumber evidence="4">2.7.7.49</ecNumber>
    </submittedName>
</protein>
<feature type="compositionally biased region" description="Basic and acidic residues" evidence="2">
    <location>
        <begin position="27"/>
        <end position="38"/>
    </location>
</feature>
<dbReference type="RefSeq" id="WP_201081769.1">
    <property type="nucleotide sequence ID" value="NZ_CP067421.1"/>
</dbReference>
<dbReference type="PANTHER" id="PTHR34047">
    <property type="entry name" value="NUCLEAR INTRON MATURASE 1, MITOCHONDRIAL-RELATED"/>
    <property type="match status" value="1"/>
</dbReference>
<keyword evidence="4" id="KW-0548">Nucleotidyltransferase</keyword>
<name>A0ABX7BH97_9PROT</name>
<accession>A0ABX7BH97</accession>
<geneLocation type="plasmid" evidence="4 5">
    <name>pTT6-1</name>
</geneLocation>
<keyword evidence="4" id="KW-0614">Plasmid</keyword>
<keyword evidence="5" id="KW-1185">Reference proteome</keyword>
<reference evidence="4" key="1">
    <citation type="submission" date="2021-02" db="EMBL/GenBank/DDBJ databases">
        <title>Skermanella TT6 skin isolate.</title>
        <authorList>
            <person name="Lee K."/>
            <person name="Ganzorig M."/>
        </authorList>
    </citation>
    <scope>NUCLEOTIDE SEQUENCE</scope>
    <source>
        <strain evidence="4">TT6</strain>
    </source>
</reference>
<organism evidence="4 5">
    <name type="scientific">Skermanella cutis</name>
    <dbReference type="NCBI Taxonomy" id="2775420"/>
    <lineage>
        <taxon>Bacteria</taxon>
        <taxon>Pseudomonadati</taxon>
        <taxon>Pseudomonadota</taxon>
        <taxon>Alphaproteobacteria</taxon>
        <taxon>Rhodospirillales</taxon>
        <taxon>Azospirillaceae</taxon>
        <taxon>Skermanella</taxon>
    </lineage>
</organism>
<feature type="region of interest" description="Disordered" evidence="2">
    <location>
        <begin position="22"/>
        <end position="49"/>
    </location>
</feature>
<evidence type="ECO:0000313" key="5">
    <source>
        <dbReference type="Proteomes" id="UP000595197"/>
    </source>
</evidence>
<dbReference type="InterPro" id="IPR000477">
    <property type="entry name" value="RT_dom"/>
</dbReference>
<dbReference type="CDD" id="cd01651">
    <property type="entry name" value="RT_G2_intron"/>
    <property type="match status" value="1"/>
</dbReference>
<dbReference type="SUPFAM" id="SSF56672">
    <property type="entry name" value="DNA/RNA polymerases"/>
    <property type="match status" value="1"/>
</dbReference>
<evidence type="ECO:0000313" key="4">
    <source>
        <dbReference type="EMBL" id="QQP92673.1"/>
    </source>
</evidence>
<dbReference type="InterPro" id="IPR043502">
    <property type="entry name" value="DNA/RNA_pol_sf"/>
</dbReference>
<feature type="domain" description="Reverse transcriptase" evidence="3">
    <location>
        <begin position="117"/>
        <end position="367"/>
    </location>
</feature>
<dbReference type="GO" id="GO:0003964">
    <property type="term" value="F:RNA-directed DNA polymerase activity"/>
    <property type="evidence" value="ECO:0007669"/>
    <property type="project" value="UniProtKB-KW"/>
</dbReference>
<dbReference type="EC" id="2.7.7.49" evidence="4"/>
<dbReference type="Pfam" id="PF00078">
    <property type="entry name" value="RVT_1"/>
    <property type="match status" value="1"/>
</dbReference>
<dbReference type="PROSITE" id="PS50878">
    <property type="entry name" value="RT_POL"/>
    <property type="match status" value="1"/>
</dbReference>
<comment type="similarity">
    <text evidence="1">Belongs to the bacterial reverse transcriptase family.</text>
</comment>
<dbReference type="InterPro" id="IPR030931">
    <property type="entry name" value="Group_II_RT_mat"/>
</dbReference>
<keyword evidence="4" id="KW-0808">Transferase</keyword>
<evidence type="ECO:0000259" key="3">
    <source>
        <dbReference type="PROSITE" id="PS50878"/>
    </source>
</evidence>
<dbReference type="NCBIfam" id="TIGR04416">
    <property type="entry name" value="group_II_RT_mat"/>
    <property type="match status" value="1"/>
</dbReference>
<proteinExistence type="inferred from homology"/>
<gene>
    <name evidence="4" type="primary">ltrA</name>
    <name evidence="4" type="ORF">IGS68_29800</name>
</gene>
<dbReference type="Proteomes" id="UP000595197">
    <property type="component" value="Plasmid pTT6-1"/>
</dbReference>
<dbReference type="EMBL" id="CP067421">
    <property type="protein sequence ID" value="QQP92673.1"/>
    <property type="molecule type" value="Genomic_DNA"/>
</dbReference>
<sequence>MNGPEKSDSPVVAEKLANTAAMAAAEPVERRGGTKENADPQTTIRTQSREAVSRAQARIREAVARNRQEKLTALLHHVSVDVLRAGFFSLKKTAAPGIDGVTWADYAEDLEANLADLHARVHRGAYRALASRRRYIPKADGRQRPLGIAALEDKIVQAAVVAILTPIYEAEFLSFSYGFRPGRGQHDALDALAYGIGKRRINWILDADIRSFFDTIGHDWLIRFLEHRVGDTRVVRLIRKWLKAGVLEEGLWIETQEGTPQGSVVSPLLANVYLHYVYDLWAQQWRGRHATGDMIVVRYADDTIVGFEHQHDAEMFLADLAARLARFGLGLHPDKTRLIEFGRYAVPNRRARGLGKPKTFDFLGFTHYCATQRSGKGFVLGRAPIRKRMRAKLREIKDHLRATRHDGVDVQGTWLAQVLRGWMAYYAVPMSGSAVSAFRHHVIERWLRAIRRRGQKHRLPWDRMKRIADRYLPKPRILHPWPEQRFLVSIQGRSPVR</sequence>
<evidence type="ECO:0000256" key="1">
    <source>
        <dbReference type="ARBA" id="ARBA00034120"/>
    </source>
</evidence>
<keyword evidence="4" id="KW-0695">RNA-directed DNA polymerase</keyword>
<evidence type="ECO:0000256" key="2">
    <source>
        <dbReference type="SAM" id="MobiDB-lite"/>
    </source>
</evidence>
<dbReference type="InterPro" id="IPR051083">
    <property type="entry name" value="GrpII_Intron_Splice-Mob/Def"/>
</dbReference>
<dbReference type="PANTHER" id="PTHR34047:SF8">
    <property type="entry name" value="PROTEIN YKFC"/>
    <property type="match status" value="1"/>
</dbReference>